<evidence type="ECO:0000313" key="1">
    <source>
        <dbReference type="EMBL" id="GAH19504.1"/>
    </source>
</evidence>
<proteinExistence type="predicted"/>
<name>X1G2Q4_9ZZZZ</name>
<dbReference type="EMBL" id="BARU01000319">
    <property type="protein sequence ID" value="GAH19504.1"/>
    <property type="molecule type" value="Genomic_DNA"/>
</dbReference>
<dbReference type="AlphaFoldDB" id="X1G2Q4"/>
<dbReference type="EMBL" id="BARU01021978">
    <property type="protein sequence ID" value="GAH51507.1"/>
    <property type="molecule type" value="Genomic_DNA"/>
</dbReference>
<evidence type="ECO:0000313" key="3">
    <source>
        <dbReference type="EMBL" id="GAI60291.1"/>
    </source>
</evidence>
<evidence type="ECO:0000313" key="2">
    <source>
        <dbReference type="EMBL" id="GAH51507.1"/>
    </source>
</evidence>
<accession>X1G2Q4</accession>
<comment type="caution">
    <text evidence="2">The sequence shown here is derived from an EMBL/GenBank/DDBJ whole genome shotgun (WGS) entry which is preliminary data.</text>
</comment>
<gene>
    <name evidence="1" type="ORF">S03H2_01160</name>
    <name evidence="2" type="ORF">S03H2_35883</name>
    <name evidence="3" type="ORF">S12H4_07555</name>
</gene>
<dbReference type="EMBL" id="BARW01002801">
    <property type="protein sequence ID" value="GAI60291.1"/>
    <property type="molecule type" value="Genomic_DNA"/>
</dbReference>
<organism evidence="2">
    <name type="scientific">marine sediment metagenome</name>
    <dbReference type="NCBI Taxonomy" id="412755"/>
    <lineage>
        <taxon>unclassified sequences</taxon>
        <taxon>metagenomes</taxon>
        <taxon>ecological metagenomes</taxon>
    </lineage>
</organism>
<reference evidence="2" key="1">
    <citation type="journal article" date="2014" name="Front. Microbiol.">
        <title>High frequency of phylogenetically diverse reductive dehalogenase-homologous genes in deep subseafloor sedimentary metagenomes.</title>
        <authorList>
            <person name="Kawai M."/>
            <person name="Futagami T."/>
            <person name="Toyoda A."/>
            <person name="Takaki Y."/>
            <person name="Nishi S."/>
            <person name="Hori S."/>
            <person name="Arai W."/>
            <person name="Tsubouchi T."/>
            <person name="Morono Y."/>
            <person name="Uchiyama I."/>
            <person name="Ito T."/>
            <person name="Fujiyama A."/>
            <person name="Inagaki F."/>
            <person name="Takami H."/>
        </authorList>
    </citation>
    <scope>NUCLEOTIDE SEQUENCE</scope>
    <source>
        <strain evidence="2">Expedition CK06-06</strain>
    </source>
</reference>
<protein>
    <submittedName>
        <fullName evidence="2">Uncharacterized protein</fullName>
    </submittedName>
</protein>
<sequence>MSIKIRGEKYYLVEDLIKILPLTKNTIRAYIRHGRIRGQKLGKLFYVSNTDLRIFLDSGTKKEGDK</sequence>